<dbReference type="KEGG" id="bhc:JFL75_17420"/>
<dbReference type="Proteomes" id="UP000595917">
    <property type="component" value="Chromosome"/>
</dbReference>
<name>A0A7T8B9P5_9SPIR</name>
<evidence type="ECO:0000313" key="1">
    <source>
        <dbReference type="EMBL" id="QQO08687.1"/>
    </source>
</evidence>
<keyword evidence="2" id="KW-1185">Reference proteome</keyword>
<organism evidence="1 2">
    <name type="scientific">Breznakiella homolactica</name>
    <dbReference type="NCBI Taxonomy" id="2798577"/>
    <lineage>
        <taxon>Bacteria</taxon>
        <taxon>Pseudomonadati</taxon>
        <taxon>Spirochaetota</taxon>
        <taxon>Spirochaetia</taxon>
        <taxon>Spirochaetales</taxon>
        <taxon>Breznakiellaceae</taxon>
        <taxon>Breznakiella</taxon>
    </lineage>
</organism>
<dbReference type="AlphaFoldDB" id="A0A7T8B9P5"/>
<evidence type="ECO:0000313" key="2">
    <source>
        <dbReference type="Proteomes" id="UP000595917"/>
    </source>
</evidence>
<protein>
    <submittedName>
        <fullName evidence="1">Uncharacterized protein</fullName>
    </submittedName>
</protein>
<dbReference type="EMBL" id="CP067089">
    <property type="protein sequence ID" value="QQO08687.1"/>
    <property type="molecule type" value="Genomic_DNA"/>
</dbReference>
<sequence>MKELLKNKAYAFISPADRDFILAFDREMERLGYGSGGTIGGGYCWGRYMIIYTKTGVKSKKSYARMYIRDGDLVLRMYFSDVDSRREAVEAAPEYIREGFTGDYGRCGHCHNQREDGTCGHRKSYTISGKLCEFCDGFAFWFFNPDVSRLPEYIKIFTAFYPEKKPSPGPAGGR</sequence>
<reference evidence="1" key="1">
    <citation type="submission" date="2021-01" db="EMBL/GenBank/DDBJ databases">
        <title>Description of Breznakiella homolactica.</title>
        <authorList>
            <person name="Song Y."/>
            <person name="Brune A."/>
        </authorList>
    </citation>
    <scope>NUCLEOTIDE SEQUENCE</scope>
    <source>
        <strain evidence="1">RmG30</strain>
    </source>
</reference>
<dbReference type="RefSeq" id="WP_215625993.1">
    <property type="nucleotide sequence ID" value="NZ_CP067089.2"/>
</dbReference>
<proteinExistence type="predicted"/>
<gene>
    <name evidence="1" type="ORF">JFL75_17420</name>
</gene>
<accession>A0A7T8B9P5</accession>